<dbReference type="Gene3D" id="3.30.1150.10">
    <property type="match status" value="1"/>
</dbReference>
<organism evidence="12 13">
    <name type="scientific">candidate division KSB3 bacterium</name>
    <dbReference type="NCBI Taxonomy" id="2044937"/>
    <lineage>
        <taxon>Bacteria</taxon>
        <taxon>candidate division KSB3</taxon>
    </lineage>
</organism>
<dbReference type="PROSITE" id="PS52015">
    <property type="entry name" value="TONB_CTD"/>
    <property type="match status" value="1"/>
</dbReference>
<reference evidence="12" key="1">
    <citation type="submission" date="2019-11" db="EMBL/GenBank/DDBJ databases">
        <title>Microbial mats filling the niche in hypersaline microbial mats.</title>
        <authorList>
            <person name="Wong H.L."/>
            <person name="Macleod F.I."/>
            <person name="White R.A. III"/>
            <person name="Burns B.P."/>
        </authorList>
    </citation>
    <scope>NUCLEOTIDE SEQUENCE</scope>
    <source>
        <strain evidence="12">Rbin_158</strain>
    </source>
</reference>
<keyword evidence="4" id="KW-1003">Cell membrane</keyword>
<feature type="domain" description="TonB C-terminal" evidence="11">
    <location>
        <begin position="218"/>
        <end position="311"/>
    </location>
</feature>
<comment type="similarity">
    <text evidence="2">Belongs to the TonB family.</text>
</comment>
<dbReference type="GO" id="GO:0031992">
    <property type="term" value="F:energy transducer activity"/>
    <property type="evidence" value="ECO:0007669"/>
    <property type="project" value="InterPro"/>
</dbReference>
<comment type="caution">
    <text evidence="12">The sequence shown here is derived from an EMBL/GenBank/DDBJ whole genome shotgun (WGS) entry which is preliminary data.</text>
</comment>
<dbReference type="SUPFAM" id="SSF74653">
    <property type="entry name" value="TolA/TonB C-terminal domain"/>
    <property type="match status" value="1"/>
</dbReference>
<feature type="compositionally biased region" description="Polar residues" evidence="10">
    <location>
        <begin position="157"/>
        <end position="166"/>
    </location>
</feature>
<accession>A0A9D5JY48</accession>
<dbReference type="PANTHER" id="PTHR33446">
    <property type="entry name" value="PROTEIN TONB-RELATED"/>
    <property type="match status" value="1"/>
</dbReference>
<name>A0A9D5JY48_9BACT</name>
<evidence type="ECO:0000256" key="5">
    <source>
        <dbReference type="ARBA" id="ARBA00022519"/>
    </source>
</evidence>
<dbReference type="PANTHER" id="PTHR33446:SF2">
    <property type="entry name" value="PROTEIN TONB"/>
    <property type="match status" value="1"/>
</dbReference>
<dbReference type="GO" id="GO:0015031">
    <property type="term" value="P:protein transport"/>
    <property type="evidence" value="ECO:0007669"/>
    <property type="project" value="UniProtKB-KW"/>
</dbReference>
<feature type="region of interest" description="Disordered" evidence="10">
    <location>
        <begin position="49"/>
        <end position="213"/>
    </location>
</feature>
<dbReference type="GO" id="GO:0055085">
    <property type="term" value="P:transmembrane transport"/>
    <property type="evidence" value="ECO:0007669"/>
    <property type="project" value="InterPro"/>
</dbReference>
<keyword evidence="7" id="KW-0653">Protein transport</keyword>
<dbReference type="Proteomes" id="UP000649604">
    <property type="component" value="Unassembled WGS sequence"/>
</dbReference>
<evidence type="ECO:0000313" key="12">
    <source>
        <dbReference type="EMBL" id="MBD3326454.1"/>
    </source>
</evidence>
<keyword evidence="8" id="KW-1133">Transmembrane helix</keyword>
<dbReference type="Pfam" id="PF03544">
    <property type="entry name" value="TonB_C"/>
    <property type="match status" value="1"/>
</dbReference>
<keyword evidence="6" id="KW-0812">Transmembrane</keyword>
<keyword evidence="5" id="KW-0997">Cell inner membrane</keyword>
<evidence type="ECO:0000259" key="11">
    <source>
        <dbReference type="PROSITE" id="PS52015"/>
    </source>
</evidence>
<dbReference type="EMBL" id="WJJP01000584">
    <property type="protein sequence ID" value="MBD3326454.1"/>
    <property type="molecule type" value="Genomic_DNA"/>
</dbReference>
<dbReference type="InterPro" id="IPR037682">
    <property type="entry name" value="TonB_C"/>
</dbReference>
<protein>
    <submittedName>
        <fullName evidence="12">TonB family protein</fullName>
    </submittedName>
</protein>
<dbReference type="NCBIfam" id="TIGR01352">
    <property type="entry name" value="tonB_Cterm"/>
    <property type="match status" value="1"/>
</dbReference>
<keyword evidence="3" id="KW-0813">Transport</keyword>
<evidence type="ECO:0000256" key="8">
    <source>
        <dbReference type="ARBA" id="ARBA00022989"/>
    </source>
</evidence>
<dbReference type="PRINTS" id="PR01374">
    <property type="entry name" value="TONBPROTEIN"/>
</dbReference>
<evidence type="ECO:0000256" key="10">
    <source>
        <dbReference type="SAM" id="MobiDB-lite"/>
    </source>
</evidence>
<evidence type="ECO:0000256" key="4">
    <source>
        <dbReference type="ARBA" id="ARBA00022475"/>
    </source>
</evidence>
<gene>
    <name evidence="12" type="ORF">GF339_17860</name>
</gene>
<evidence type="ECO:0000256" key="7">
    <source>
        <dbReference type="ARBA" id="ARBA00022927"/>
    </source>
</evidence>
<comment type="subcellular location">
    <subcellularLocation>
        <location evidence="1">Cell inner membrane</location>
        <topology evidence="1">Single-pass membrane protein</topology>
        <orientation evidence="1">Periplasmic side</orientation>
    </subcellularLocation>
</comment>
<keyword evidence="9" id="KW-0472">Membrane</keyword>
<evidence type="ECO:0000256" key="6">
    <source>
        <dbReference type="ARBA" id="ARBA00022692"/>
    </source>
</evidence>
<evidence type="ECO:0000256" key="3">
    <source>
        <dbReference type="ARBA" id="ARBA00022448"/>
    </source>
</evidence>
<dbReference type="GO" id="GO:0030288">
    <property type="term" value="C:outer membrane-bounded periplasmic space"/>
    <property type="evidence" value="ECO:0007669"/>
    <property type="project" value="InterPro"/>
</dbReference>
<dbReference type="GO" id="GO:0015891">
    <property type="term" value="P:siderophore transport"/>
    <property type="evidence" value="ECO:0007669"/>
    <property type="project" value="InterPro"/>
</dbReference>
<proteinExistence type="inferred from homology"/>
<evidence type="ECO:0000256" key="2">
    <source>
        <dbReference type="ARBA" id="ARBA00006555"/>
    </source>
</evidence>
<sequence length="311" mass="34355">MLRLSFLFSACLHLLLLGVASMILSSRPEDDARLEKNIRINLQNTAFTRTKTSIPQAEANPLPPLQRPLPQSEKFFPSPPKLEKTHQRPSQDLSPPVRVRQPARKEPLLNVQRNVQPPPIQDVIMTARKLPTPEPTPVPTTTPVPRPSPTPIVTAVASPQSAQTPTVQPPPVADAEVPPRSSAAQADSGAIRPKPTQSQDEKRAAAENQQQQQRALRQYLQAVAAQINAAKRYPRRARRRGWEGTVEIRLRLLPSGEIEQAELIQKSPYTVLDEAALEAIEDAQPFPAFAPELTLRAITVNIPIQFTLGNP</sequence>
<dbReference type="InterPro" id="IPR051045">
    <property type="entry name" value="TonB-dependent_transducer"/>
</dbReference>
<dbReference type="InterPro" id="IPR003538">
    <property type="entry name" value="TonB"/>
</dbReference>
<evidence type="ECO:0000256" key="1">
    <source>
        <dbReference type="ARBA" id="ARBA00004383"/>
    </source>
</evidence>
<evidence type="ECO:0000313" key="13">
    <source>
        <dbReference type="Proteomes" id="UP000649604"/>
    </source>
</evidence>
<dbReference type="AlphaFoldDB" id="A0A9D5JY48"/>
<evidence type="ECO:0000256" key="9">
    <source>
        <dbReference type="ARBA" id="ARBA00023136"/>
    </source>
</evidence>
<dbReference type="GO" id="GO:0098797">
    <property type="term" value="C:plasma membrane protein complex"/>
    <property type="evidence" value="ECO:0007669"/>
    <property type="project" value="TreeGrafter"/>
</dbReference>
<dbReference type="InterPro" id="IPR006260">
    <property type="entry name" value="TonB/TolA_C"/>
</dbReference>
<feature type="compositionally biased region" description="Pro residues" evidence="10">
    <location>
        <begin position="132"/>
        <end position="150"/>
    </location>
</feature>